<dbReference type="InterPro" id="IPR036388">
    <property type="entry name" value="WH-like_DNA-bd_sf"/>
</dbReference>
<gene>
    <name evidence="4" type="ORF">GCM10011289_34770</name>
</gene>
<evidence type="ECO:0000313" key="4">
    <source>
        <dbReference type="EMBL" id="GGY28547.1"/>
    </source>
</evidence>
<reference evidence="4" key="1">
    <citation type="journal article" date="2014" name="Int. J. Syst. Evol. Microbiol.">
        <title>Complete genome sequence of Corynebacterium casei LMG S-19264T (=DSM 44701T), isolated from a smear-ripened cheese.</title>
        <authorList>
            <consortium name="US DOE Joint Genome Institute (JGI-PGF)"/>
            <person name="Walter F."/>
            <person name="Albersmeier A."/>
            <person name="Kalinowski J."/>
            <person name="Ruckert C."/>
        </authorList>
    </citation>
    <scope>NUCLEOTIDE SEQUENCE</scope>
    <source>
        <strain evidence="4">KCTC 32182</strain>
    </source>
</reference>
<dbReference type="CDD" id="cd00090">
    <property type="entry name" value="HTH_ARSR"/>
    <property type="match status" value="1"/>
</dbReference>
<dbReference type="InterPro" id="IPR036390">
    <property type="entry name" value="WH_DNA-bd_sf"/>
</dbReference>
<proteinExistence type="predicted"/>
<dbReference type="GO" id="GO:0006355">
    <property type="term" value="P:regulation of DNA-templated transcription"/>
    <property type="evidence" value="ECO:0007669"/>
    <property type="project" value="UniProtKB-ARBA"/>
</dbReference>
<dbReference type="RefSeq" id="WP_215796368.1">
    <property type="nucleotide sequence ID" value="NZ_BMYX01000026.1"/>
</dbReference>
<dbReference type="SUPFAM" id="SSF46785">
    <property type="entry name" value="Winged helix' DNA-binding domain"/>
    <property type="match status" value="1"/>
</dbReference>
<dbReference type="PANTHER" id="PTHR10584:SF166">
    <property type="entry name" value="RIBOKINASE"/>
    <property type="match status" value="1"/>
</dbReference>
<dbReference type="PROSITE" id="PS00583">
    <property type="entry name" value="PFKB_KINASES_1"/>
    <property type="match status" value="1"/>
</dbReference>
<organism evidence="4 5">
    <name type="scientific">Paludibacterium paludis</name>
    <dbReference type="NCBI Taxonomy" id="1225769"/>
    <lineage>
        <taxon>Bacteria</taxon>
        <taxon>Pseudomonadati</taxon>
        <taxon>Pseudomonadota</taxon>
        <taxon>Betaproteobacteria</taxon>
        <taxon>Neisseriales</taxon>
        <taxon>Chromobacteriaceae</taxon>
        <taxon>Paludibacterium</taxon>
    </lineage>
</organism>
<reference evidence="4" key="2">
    <citation type="submission" date="2020-09" db="EMBL/GenBank/DDBJ databases">
        <authorList>
            <person name="Sun Q."/>
            <person name="Kim S."/>
        </authorList>
    </citation>
    <scope>NUCLEOTIDE SEQUENCE</scope>
    <source>
        <strain evidence="4">KCTC 32182</strain>
    </source>
</reference>
<name>A0A918UBZ0_9NEIS</name>
<dbReference type="Proteomes" id="UP000645257">
    <property type="component" value="Unassembled WGS sequence"/>
</dbReference>
<dbReference type="InterPro" id="IPR002173">
    <property type="entry name" value="Carboh/pur_kinase_PfkB_CS"/>
</dbReference>
<keyword evidence="5" id="KW-1185">Reference proteome</keyword>
<dbReference type="SUPFAM" id="SSF53613">
    <property type="entry name" value="Ribokinase-like"/>
    <property type="match status" value="1"/>
</dbReference>
<dbReference type="InterPro" id="IPR029056">
    <property type="entry name" value="Ribokinase-like"/>
</dbReference>
<dbReference type="Pfam" id="PF13412">
    <property type="entry name" value="HTH_24"/>
    <property type="match status" value="1"/>
</dbReference>
<dbReference type="GO" id="GO:0016301">
    <property type="term" value="F:kinase activity"/>
    <property type="evidence" value="ECO:0007669"/>
    <property type="project" value="UniProtKB-KW"/>
</dbReference>
<dbReference type="EMBL" id="BMYX01000026">
    <property type="protein sequence ID" value="GGY28547.1"/>
    <property type="molecule type" value="Genomic_DNA"/>
</dbReference>
<dbReference type="Gene3D" id="3.40.1190.20">
    <property type="match status" value="1"/>
</dbReference>
<protein>
    <submittedName>
        <fullName evidence="4">Carbohydrate kinase</fullName>
    </submittedName>
</protein>
<dbReference type="PANTHER" id="PTHR10584">
    <property type="entry name" value="SUGAR KINASE"/>
    <property type="match status" value="1"/>
</dbReference>
<evidence type="ECO:0000256" key="1">
    <source>
        <dbReference type="ARBA" id="ARBA00022679"/>
    </source>
</evidence>
<accession>A0A918UBZ0</accession>
<dbReference type="Pfam" id="PF00294">
    <property type="entry name" value="PfkB"/>
    <property type="match status" value="1"/>
</dbReference>
<dbReference type="AlphaFoldDB" id="A0A918UBZ0"/>
<dbReference type="CDD" id="cd01941">
    <property type="entry name" value="YeiC_kinase_like"/>
    <property type="match status" value="1"/>
</dbReference>
<dbReference type="InterPro" id="IPR011991">
    <property type="entry name" value="ArsR-like_HTH"/>
</dbReference>
<keyword evidence="2 4" id="KW-0418">Kinase</keyword>
<keyword evidence="1" id="KW-0808">Transferase</keyword>
<evidence type="ECO:0000313" key="5">
    <source>
        <dbReference type="Proteomes" id="UP000645257"/>
    </source>
</evidence>
<dbReference type="Gene3D" id="1.10.10.10">
    <property type="entry name" value="Winged helix-like DNA-binding domain superfamily/Winged helix DNA-binding domain"/>
    <property type="match status" value="1"/>
</dbReference>
<evidence type="ECO:0000259" key="3">
    <source>
        <dbReference type="Pfam" id="PF00294"/>
    </source>
</evidence>
<evidence type="ECO:0000256" key="2">
    <source>
        <dbReference type="ARBA" id="ARBA00022777"/>
    </source>
</evidence>
<feature type="domain" description="Carbohydrate kinase PfkB" evidence="3">
    <location>
        <begin position="62"/>
        <end position="351"/>
    </location>
</feature>
<sequence length="368" mass="38871">MSEMTAREREILTLLRQDPLIPQQVLADRLGISRSAVAGHIMNLVQKGFIRGKGYILAEQRYAVVAGGANMDICGNTAAALRFGDSNPGSVRCSPGGVARNIAENLARLGQDCHLITALGDDLYGRSLMETTQRAGVDTRAVVVLPDAATSTYLSLHGPDGDMAIAINDMDILQRLTAERLTPQRELIRHAGLLILDTNLATDTLAWLFAQSAGVPVFVDTVSAFKAERVRPWLGRIHTLKPNRIEAETLSGLPLAGPEDAPAVAAWFHEAGVARIVLSLAAEGIYYSEADGAAGWMLPPKVAIVNATGAGDALMAGLAAGWLSNESFADSLEFAVGCAALTLGCASTNNPSLSAVAVNTYLETRNLA</sequence>
<comment type="caution">
    <text evidence="4">The sequence shown here is derived from an EMBL/GenBank/DDBJ whole genome shotgun (WGS) entry which is preliminary data.</text>
</comment>
<dbReference type="InterPro" id="IPR011611">
    <property type="entry name" value="PfkB_dom"/>
</dbReference>